<proteinExistence type="predicted"/>
<comment type="caution">
    <text evidence="1">The sequence shown here is derived from an EMBL/GenBank/DDBJ whole genome shotgun (WGS) entry which is preliminary data.</text>
</comment>
<sequence length="211" mass="24362">MVFFKELLMLMPISVQDTYLKSKYDNQLSKWEKEGRPIPVPHIVKQNVINAYKKRYSIETLFETGTYLGDMVWAQRNNFKKIYSIELSEKLSLKAQKRFKKYSYINILQGDSGKVLHTLTCKMNEKAIFWLDGHYSGGITAKGDSECPIYGELSAIFKSEQEHVLLIDDARSFTGEGDYPTIEALSGFVEKYYPSSSIDVKEDIIRIELKK</sequence>
<reference evidence="1 2" key="1">
    <citation type="submission" date="2018-03" db="EMBL/GenBank/DDBJ databases">
        <title>Genomic Encyclopedia of Archaeal and Bacterial Type Strains, Phase II (KMG-II): from individual species to whole genera.</title>
        <authorList>
            <person name="Goeker M."/>
        </authorList>
    </citation>
    <scope>NUCLEOTIDE SEQUENCE [LARGE SCALE GENOMIC DNA]</scope>
    <source>
        <strain evidence="1 2">DSM 100214</strain>
    </source>
</reference>
<protein>
    <recommendedName>
        <fullName evidence="3">Class I SAM-dependent methyltransferase</fullName>
    </recommendedName>
</protein>
<dbReference type="Proteomes" id="UP000247973">
    <property type="component" value="Unassembled WGS sequence"/>
</dbReference>
<dbReference type="OrthoDB" id="5329963at2"/>
<accession>A0A2V3PNE9</accession>
<gene>
    <name evidence="1" type="ORF">CLV62_11439</name>
</gene>
<dbReference type="EMBL" id="QICL01000014">
    <property type="protein sequence ID" value="PXV63322.1"/>
    <property type="molecule type" value="Genomic_DNA"/>
</dbReference>
<organism evidence="1 2">
    <name type="scientific">Dysgonomonas alginatilytica</name>
    <dbReference type="NCBI Taxonomy" id="1605892"/>
    <lineage>
        <taxon>Bacteria</taxon>
        <taxon>Pseudomonadati</taxon>
        <taxon>Bacteroidota</taxon>
        <taxon>Bacteroidia</taxon>
        <taxon>Bacteroidales</taxon>
        <taxon>Dysgonomonadaceae</taxon>
        <taxon>Dysgonomonas</taxon>
    </lineage>
</organism>
<keyword evidence="2" id="KW-1185">Reference proteome</keyword>
<name>A0A2V3PNE9_9BACT</name>
<evidence type="ECO:0008006" key="3">
    <source>
        <dbReference type="Google" id="ProtNLM"/>
    </source>
</evidence>
<evidence type="ECO:0000313" key="2">
    <source>
        <dbReference type="Proteomes" id="UP000247973"/>
    </source>
</evidence>
<dbReference type="RefSeq" id="WP_110310966.1">
    <property type="nucleotide sequence ID" value="NZ_QICL01000014.1"/>
</dbReference>
<evidence type="ECO:0000313" key="1">
    <source>
        <dbReference type="EMBL" id="PXV63322.1"/>
    </source>
</evidence>
<dbReference type="AlphaFoldDB" id="A0A2V3PNE9"/>